<keyword evidence="6" id="KW-1185">Reference proteome</keyword>
<dbReference type="PANTHER" id="PTHR35561">
    <property type="entry name" value="RNA 2',3'-CYCLIC PHOSPHODIESTERASE"/>
    <property type="match status" value="1"/>
</dbReference>
<feature type="domain" description="Phosphoesterase HXTX" evidence="4">
    <location>
        <begin position="94"/>
        <end position="167"/>
    </location>
</feature>
<feature type="short sequence motif" description="HXTX 1" evidence="2">
    <location>
        <begin position="39"/>
        <end position="42"/>
    </location>
</feature>
<evidence type="ECO:0000256" key="2">
    <source>
        <dbReference type="HAMAP-Rule" id="MF_01940"/>
    </source>
</evidence>
<accession>A0A6S6QRH9</accession>
<dbReference type="Proteomes" id="UP000515317">
    <property type="component" value="Chromosome"/>
</dbReference>
<dbReference type="KEGG" id="tso:IZ6_02250"/>
<name>A0A6S6QRH9_9HYPH</name>
<comment type="function">
    <text evidence="2">Hydrolyzes RNA 2',3'-cyclic phosphodiester to an RNA 2'-phosphomonoester.</text>
</comment>
<organism evidence="5 6">
    <name type="scientific">Terrihabitans soli</name>
    <dbReference type="NCBI Taxonomy" id="708113"/>
    <lineage>
        <taxon>Bacteria</taxon>
        <taxon>Pseudomonadati</taxon>
        <taxon>Pseudomonadota</taxon>
        <taxon>Alphaproteobacteria</taxon>
        <taxon>Hyphomicrobiales</taxon>
        <taxon>Terrihabitans</taxon>
    </lineage>
</organism>
<dbReference type="HAMAP" id="MF_01940">
    <property type="entry name" value="RNA_CPDase"/>
    <property type="match status" value="1"/>
</dbReference>
<evidence type="ECO:0000259" key="4">
    <source>
        <dbReference type="Pfam" id="PF02834"/>
    </source>
</evidence>
<dbReference type="AlphaFoldDB" id="A0A6S6QRH9"/>
<keyword evidence="1 2" id="KW-0378">Hydrolase</keyword>
<dbReference type="PANTHER" id="PTHR35561:SF1">
    <property type="entry name" value="RNA 2',3'-CYCLIC PHOSPHODIESTERASE"/>
    <property type="match status" value="1"/>
</dbReference>
<gene>
    <name evidence="5" type="primary">ligT</name>
    <name evidence="5" type="ORF">IZ6_02250</name>
</gene>
<comment type="similarity">
    <text evidence="2">Belongs to the 2H phosphoesterase superfamily. ThpR family.</text>
</comment>
<sequence>MAMPRLFTALEVPADIGAQLAILRGGLPGARWIDAENYHVTLRFLGDVDDRTANEAAHLLDGIAREPIQISIGELDAFGGDRPRSIIAKVKPNPDLLELQAEHERNMRRAGLAPESRKYTPHVTLARLRDVKPRDVADWLSTRGGAPRLDFEAKRFVLLSSRASSGGGPYVLEESFPLGVGEEDEDHHDEAHW</sequence>
<evidence type="ECO:0000256" key="3">
    <source>
        <dbReference type="SAM" id="MobiDB-lite"/>
    </source>
</evidence>
<dbReference type="EMBL" id="AP023361">
    <property type="protein sequence ID" value="BCJ89490.1"/>
    <property type="molecule type" value="Genomic_DNA"/>
</dbReference>
<feature type="domain" description="Phosphoesterase HXTX" evidence="4">
    <location>
        <begin position="10"/>
        <end position="85"/>
    </location>
</feature>
<evidence type="ECO:0000256" key="1">
    <source>
        <dbReference type="ARBA" id="ARBA00022801"/>
    </source>
</evidence>
<dbReference type="EC" id="3.1.4.58" evidence="2"/>
<feature type="region of interest" description="Disordered" evidence="3">
    <location>
        <begin position="174"/>
        <end position="193"/>
    </location>
</feature>
<dbReference type="Gene3D" id="3.90.1140.10">
    <property type="entry name" value="Cyclic phosphodiesterase"/>
    <property type="match status" value="1"/>
</dbReference>
<dbReference type="InterPro" id="IPR009097">
    <property type="entry name" value="Cyclic_Pdiesterase"/>
</dbReference>
<dbReference type="Pfam" id="PF02834">
    <property type="entry name" value="LigT_PEase"/>
    <property type="match status" value="2"/>
</dbReference>
<feature type="active site" description="Proton donor" evidence="2">
    <location>
        <position position="39"/>
    </location>
</feature>
<proteinExistence type="inferred from homology"/>
<evidence type="ECO:0000313" key="6">
    <source>
        <dbReference type="Proteomes" id="UP000515317"/>
    </source>
</evidence>
<dbReference type="GO" id="GO:0004113">
    <property type="term" value="F:2',3'-cyclic-nucleotide 3'-phosphodiesterase activity"/>
    <property type="evidence" value="ECO:0007669"/>
    <property type="project" value="InterPro"/>
</dbReference>
<reference evidence="5 6" key="1">
    <citation type="submission" date="2020-08" db="EMBL/GenBank/DDBJ databases">
        <title>Genome sequence of Rhizobiales bacterium strain IZ6.</title>
        <authorList>
            <person name="Nakai R."/>
            <person name="Naganuma T."/>
        </authorList>
    </citation>
    <scope>NUCLEOTIDE SEQUENCE [LARGE SCALE GENOMIC DNA]</scope>
    <source>
        <strain evidence="5 6">IZ6</strain>
    </source>
</reference>
<dbReference type="GO" id="GO:0008664">
    <property type="term" value="F:RNA 2',3'-cyclic 3'-phosphodiesterase activity"/>
    <property type="evidence" value="ECO:0007669"/>
    <property type="project" value="UniProtKB-EC"/>
</dbReference>
<dbReference type="NCBIfam" id="TIGR02258">
    <property type="entry name" value="2_5_ligase"/>
    <property type="match status" value="1"/>
</dbReference>
<dbReference type="InterPro" id="IPR014051">
    <property type="entry name" value="Phosphoesterase_HXTX"/>
</dbReference>
<feature type="short sequence motif" description="HXTX 2" evidence="2">
    <location>
        <begin position="122"/>
        <end position="125"/>
    </location>
</feature>
<dbReference type="InterPro" id="IPR004175">
    <property type="entry name" value="RNA_CPDase"/>
</dbReference>
<comment type="catalytic activity">
    <reaction evidence="2">
        <text>a 3'-end 2',3'-cyclophospho-ribonucleotide-RNA + H2O = a 3'-end 2'-phospho-ribonucleotide-RNA + H(+)</text>
        <dbReference type="Rhea" id="RHEA:11828"/>
        <dbReference type="Rhea" id="RHEA-COMP:10464"/>
        <dbReference type="Rhea" id="RHEA-COMP:17353"/>
        <dbReference type="ChEBI" id="CHEBI:15377"/>
        <dbReference type="ChEBI" id="CHEBI:15378"/>
        <dbReference type="ChEBI" id="CHEBI:83064"/>
        <dbReference type="ChEBI" id="CHEBI:173113"/>
        <dbReference type="EC" id="3.1.4.58"/>
    </reaction>
</comment>
<evidence type="ECO:0000313" key="5">
    <source>
        <dbReference type="EMBL" id="BCJ89490.1"/>
    </source>
</evidence>
<feature type="active site" description="Proton acceptor" evidence="2">
    <location>
        <position position="122"/>
    </location>
</feature>
<protein>
    <recommendedName>
        <fullName evidence="2">RNA 2',3'-cyclic phosphodiesterase</fullName>
        <shortName evidence="2">RNA 2',3'-CPDase</shortName>
        <ecNumber evidence="2">3.1.4.58</ecNumber>
    </recommendedName>
</protein>
<dbReference type="SUPFAM" id="SSF55144">
    <property type="entry name" value="LigT-like"/>
    <property type="match status" value="1"/>
</dbReference>